<protein>
    <submittedName>
        <fullName evidence="5">Glycosyltransferase family 2 protein</fullName>
    </submittedName>
</protein>
<dbReference type="OrthoDB" id="9801954at2"/>
<accession>A0A5R9JA28</accession>
<organism evidence="5 6">
    <name type="scientific">Lichenicoccus roseus</name>
    <dbReference type="NCBI Taxonomy" id="2683649"/>
    <lineage>
        <taxon>Bacteria</taxon>
        <taxon>Pseudomonadati</taxon>
        <taxon>Pseudomonadota</taxon>
        <taxon>Alphaproteobacteria</taxon>
        <taxon>Acetobacterales</taxon>
        <taxon>Acetobacteraceae</taxon>
        <taxon>Lichenicoccus</taxon>
    </lineage>
</organism>
<dbReference type="RefSeq" id="WP_138324685.1">
    <property type="nucleotide sequence ID" value="NZ_VCDI01000001.1"/>
</dbReference>
<dbReference type="PANTHER" id="PTHR43179">
    <property type="entry name" value="RHAMNOSYLTRANSFERASE WBBL"/>
    <property type="match status" value="1"/>
</dbReference>
<keyword evidence="3 5" id="KW-0808">Transferase</keyword>
<dbReference type="InterPro" id="IPR001173">
    <property type="entry name" value="Glyco_trans_2-like"/>
</dbReference>
<feature type="domain" description="Glycosyltransferase 2-like" evidence="4">
    <location>
        <begin position="36"/>
        <end position="194"/>
    </location>
</feature>
<comment type="caution">
    <text evidence="5">The sequence shown here is derived from an EMBL/GenBank/DDBJ whole genome shotgun (WGS) entry which is preliminary data.</text>
</comment>
<dbReference type="Gene3D" id="3.90.550.10">
    <property type="entry name" value="Spore Coat Polysaccharide Biosynthesis Protein SpsA, Chain A"/>
    <property type="match status" value="1"/>
</dbReference>
<proteinExistence type="inferred from homology"/>
<evidence type="ECO:0000259" key="4">
    <source>
        <dbReference type="Pfam" id="PF00535"/>
    </source>
</evidence>
<keyword evidence="2" id="KW-0328">Glycosyltransferase</keyword>
<evidence type="ECO:0000256" key="3">
    <source>
        <dbReference type="ARBA" id="ARBA00022679"/>
    </source>
</evidence>
<evidence type="ECO:0000313" key="6">
    <source>
        <dbReference type="Proteomes" id="UP000305654"/>
    </source>
</evidence>
<dbReference type="PANTHER" id="PTHR43179:SF12">
    <property type="entry name" value="GALACTOFURANOSYLTRANSFERASE GLFT2"/>
    <property type="match status" value="1"/>
</dbReference>
<dbReference type="InterPro" id="IPR029044">
    <property type="entry name" value="Nucleotide-diphossugar_trans"/>
</dbReference>
<evidence type="ECO:0000256" key="2">
    <source>
        <dbReference type="ARBA" id="ARBA00022676"/>
    </source>
</evidence>
<gene>
    <name evidence="5" type="ORF">FE263_04425</name>
</gene>
<dbReference type="Pfam" id="PF00535">
    <property type="entry name" value="Glycos_transf_2"/>
    <property type="match status" value="1"/>
</dbReference>
<reference evidence="5 6" key="1">
    <citation type="submission" date="2019-05" db="EMBL/GenBank/DDBJ databases">
        <authorList>
            <person name="Pankratov T."/>
            <person name="Grouzdev D."/>
        </authorList>
    </citation>
    <scope>NUCLEOTIDE SEQUENCE [LARGE SCALE GENOMIC DNA]</scope>
    <source>
        <strain evidence="5 6">KEBCLARHB70R</strain>
    </source>
</reference>
<evidence type="ECO:0000256" key="1">
    <source>
        <dbReference type="ARBA" id="ARBA00006739"/>
    </source>
</evidence>
<name>A0A5R9JA28_9PROT</name>
<dbReference type="GO" id="GO:0016757">
    <property type="term" value="F:glycosyltransferase activity"/>
    <property type="evidence" value="ECO:0007669"/>
    <property type="project" value="UniProtKB-KW"/>
</dbReference>
<evidence type="ECO:0000313" key="5">
    <source>
        <dbReference type="EMBL" id="TLU74435.1"/>
    </source>
</evidence>
<dbReference type="Proteomes" id="UP000305654">
    <property type="component" value="Unassembled WGS sequence"/>
</dbReference>
<dbReference type="AlphaFoldDB" id="A0A5R9JA28"/>
<sequence length="354" mass="38903">MTSVLIAGALPTASKPSVSSASSSPPTDAPSYDADIIILAMDRVEETLEAIASALAQDSVRRHVFVFDQGSMPENLERLCEAARGRTDIAVLRAERNFGVAGGRNRATALGHGRVIIALDNDAEFADSHTVADAVAHLDQHQDLAAVGFRIVVHSTGQEDLSSWGYPNALLPRAGASFETITFVGAGHAISRRAWNETGGYDDGLFFCWEEFDFCLSAIARGWRIEYAGDLVVRHKVSPDRRFNWTGTRWFYYMRNRLYIERKWRSSWLPVAPRAAGYVVKGLRNGLWLQTARALPAAWRLAQGVTPTPMPEAGRQYIARNDAAHRGSLRQRIRKELLSALPGHGMKNAGSSVS</sequence>
<keyword evidence="6" id="KW-1185">Reference proteome</keyword>
<comment type="similarity">
    <text evidence="1">Belongs to the glycosyltransferase 2 family.</text>
</comment>
<dbReference type="EMBL" id="VCDI01000001">
    <property type="protein sequence ID" value="TLU74435.1"/>
    <property type="molecule type" value="Genomic_DNA"/>
</dbReference>
<dbReference type="SUPFAM" id="SSF53448">
    <property type="entry name" value="Nucleotide-diphospho-sugar transferases"/>
    <property type="match status" value="1"/>
</dbReference>